<dbReference type="SUPFAM" id="SSF48498">
    <property type="entry name" value="Tetracyclin repressor-like, C-terminal domain"/>
    <property type="match status" value="1"/>
</dbReference>
<dbReference type="GO" id="GO:0000976">
    <property type="term" value="F:transcription cis-regulatory region binding"/>
    <property type="evidence" value="ECO:0007669"/>
    <property type="project" value="TreeGrafter"/>
</dbReference>
<sequence length="190" mass="20245">MRQDILAAAADLLDRGGEAAVTLREIALTVGISAPSIYAHFTDREAVVAALVSETFDLMESDLRAAMEQAGPDPVTRLRALAAAYLDFAVRWPQRYRVLFGGLWSDRTVQPNVVANSTSRMGHSAFGVLLEAVDACQRAGAASDTDPFSDAAGLWAALHGLAQLSAVAPLFPWPAGLLDQLVSRLALLRS</sequence>
<keyword evidence="2 4" id="KW-0238">DNA-binding</keyword>
<proteinExistence type="predicted"/>
<dbReference type="InterPro" id="IPR001647">
    <property type="entry name" value="HTH_TetR"/>
</dbReference>
<reference evidence="6" key="1">
    <citation type="journal article" date="2014" name="Int. J. Syst. Evol. Microbiol.">
        <title>Complete genome sequence of Corynebacterium casei LMG S-19264T (=DSM 44701T), isolated from a smear-ripened cheese.</title>
        <authorList>
            <consortium name="US DOE Joint Genome Institute (JGI-PGF)"/>
            <person name="Walter F."/>
            <person name="Albersmeier A."/>
            <person name="Kalinowski J."/>
            <person name="Ruckert C."/>
        </authorList>
    </citation>
    <scope>NUCLEOTIDE SEQUENCE</scope>
    <source>
        <strain evidence="6">JCM 31311</strain>
    </source>
</reference>
<protein>
    <submittedName>
        <fullName evidence="6">TetR family transcriptional regulator</fullName>
    </submittedName>
</protein>
<reference evidence="6" key="2">
    <citation type="submission" date="2020-09" db="EMBL/GenBank/DDBJ databases">
        <authorList>
            <person name="Sun Q."/>
            <person name="Ohkuma M."/>
        </authorList>
    </citation>
    <scope>NUCLEOTIDE SEQUENCE</scope>
    <source>
        <strain evidence="6">JCM 31311</strain>
    </source>
</reference>
<dbReference type="GO" id="GO:0003700">
    <property type="term" value="F:DNA-binding transcription factor activity"/>
    <property type="evidence" value="ECO:0007669"/>
    <property type="project" value="TreeGrafter"/>
</dbReference>
<dbReference type="InterPro" id="IPR050109">
    <property type="entry name" value="HTH-type_TetR-like_transc_reg"/>
</dbReference>
<evidence type="ECO:0000313" key="6">
    <source>
        <dbReference type="EMBL" id="GGR33821.1"/>
    </source>
</evidence>
<dbReference type="InterPro" id="IPR009057">
    <property type="entry name" value="Homeodomain-like_sf"/>
</dbReference>
<dbReference type="InterPro" id="IPR036271">
    <property type="entry name" value="Tet_transcr_reg_TetR-rel_C_sf"/>
</dbReference>
<keyword evidence="1" id="KW-0805">Transcription regulation</keyword>
<evidence type="ECO:0000256" key="3">
    <source>
        <dbReference type="ARBA" id="ARBA00023163"/>
    </source>
</evidence>
<name>A0A918CN95_9DEIO</name>
<evidence type="ECO:0000259" key="5">
    <source>
        <dbReference type="PROSITE" id="PS50977"/>
    </source>
</evidence>
<evidence type="ECO:0000256" key="4">
    <source>
        <dbReference type="PROSITE-ProRule" id="PRU00335"/>
    </source>
</evidence>
<feature type="domain" description="HTH tetR-type" evidence="5">
    <location>
        <begin position="1"/>
        <end position="59"/>
    </location>
</feature>
<dbReference type="PANTHER" id="PTHR30055:SF234">
    <property type="entry name" value="HTH-TYPE TRANSCRIPTIONAL REGULATOR BETI"/>
    <property type="match status" value="1"/>
</dbReference>
<dbReference type="PROSITE" id="PS50977">
    <property type="entry name" value="HTH_TETR_2"/>
    <property type="match status" value="1"/>
</dbReference>
<comment type="caution">
    <text evidence="6">The sequence shown here is derived from an EMBL/GenBank/DDBJ whole genome shotgun (WGS) entry which is preliminary data.</text>
</comment>
<dbReference type="SUPFAM" id="SSF46689">
    <property type="entry name" value="Homeodomain-like"/>
    <property type="match status" value="1"/>
</dbReference>
<keyword evidence="3" id="KW-0804">Transcription</keyword>
<gene>
    <name evidence="6" type="ORF">GCM10008957_50020</name>
</gene>
<dbReference type="EMBL" id="BMQL01000061">
    <property type="protein sequence ID" value="GGR33821.1"/>
    <property type="molecule type" value="Genomic_DNA"/>
</dbReference>
<evidence type="ECO:0000256" key="2">
    <source>
        <dbReference type="ARBA" id="ARBA00023125"/>
    </source>
</evidence>
<dbReference type="Proteomes" id="UP000603865">
    <property type="component" value="Unassembled WGS sequence"/>
</dbReference>
<evidence type="ECO:0000256" key="1">
    <source>
        <dbReference type="ARBA" id="ARBA00023015"/>
    </source>
</evidence>
<dbReference type="Gene3D" id="1.10.357.10">
    <property type="entry name" value="Tetracycline Repressor, domain 2"/>
    <property type="match status" value="1"/>
</dbReference>
<dbReference type="PANTHER" id="PTHR30055">
    <property type="entry name" value="HTH-TYPE TRANSCRIPTIONAL REGULATOR RUTR"/>
    <property type="match status" value="1"/>
</dbReference>
<organism evidence="6 7">
    <name type="scientific">Deinococcus ruber</name>
    <dbReference type="NCBI Taxonomy" id="1848197"/>
    <lineage>
        <taxon>Bacteria</taxon>
        <taxon>Thermotogati</taxon>
        <taxon>Deinococcota</taxon>
        <taxon>Deinococci</taxon>
        <taxon>Deinococcales</taxon>
        <taxon>Deinococcaceae</taxon>
        <taxon>Deinococcus</taxon>
    </lineage>
</organism>
<feature type="DNA-binding region" description="H-T-H motif" evidence="4">
    <location>
        <begin position="22"/>
        <end position="41"/>
    </location>
</feature>
<evidence type="ECO:0000313" key="7">
    <source>
        <dbReference type="Proteomes" id="UP000603865"/>
    </source>
</evidence>
<dbReference type="InterPro" id="IPR025996">
    <property type="entry name" value="MT1864/Rv1816-like_C"/>
</dbReference>
<dbReference type="Pfam" id="PF00440">
    <property type="entry name" value="TetR_N"/>
    <property type="match status" value="1"/>
</dbReference>
<dbReference type="PRINTS" id="PR00455">
    <property type="entry name" value="HTHTETR"/>
</dbReference>
<dbReference type="Pfam" id="PF13305">
    <property type="entry name" value="TetR_C_33"/>
    <property type="match status" value="1"/>
</dbReference>
<accession>A0A918CN95</accession>
<keyword evidence="7" id="KW-1185">Reference proteome</keyword>
<dbReference type="AlphaFoldDB" id="A0A918CN95"/>